<name>A0A8S2WWP5_9BILA</name>
<evidence type="ECO:0000313" key="2">
    <source>
        <dbReference type="Proteomes" id="UP000681722"/>
    </source>
</evidence>
<proteinExistence type="predicted"/>
<sequence>MSFISKENNVWRFVRPAFYCGSPPFRGLTTTAGVIKDHQQIVDILANFYEKHFEASGHDPNLLAHEEAIEPYNNISYIPNCPLEKITMEEVEFTWKQIRKKNQPTVRVLPRVF</sequence>
<dbReference type="Proteomes" id="UP000681722">
    <property type="component" value="Unassembled WGS sequence"/>
</dbReference>
<reference evidence="1" key="1">
    <citation type="submission" date="2021-02" db="EMBL/GenBank/DDBJ databases">
        <authorList>
            <person name="Nowell W R."/>
        </authorList>
    </citation>
    <scope>NUCLEOTIDE SEQUENCE</scope>
</reference>
<comment type="caution">
    <text evidence="1">The sequence shown here is derived from an EMBL/GenBank/DDBJ whole genome shotgun (WGS) entry which is preliminary data.</text>
</comment>
<evidence type="ECO:0000313" key="1">
    <source>
        <dbReference type="EMBL" id="CAF4466438.1"/>
    </source>
</evidence>
<accession>A0A8S2WWP5</accession>
<protein>
    <submittedName>
        <fullName evidence="1">Uncharacterized protein</fullName>
    </submittedName>
</protein>
<dbReference type="AlphaFoldDB" id="A0A8S2WWP5"/>
<gene>
    <name evidence="1" type="ORF">SRO942_LOCUS43038</name>
</gene>
<dbReference type="OrthoDB" id="10065625at2759"/>
<organism evidence="1 2">
    <name type="scientific">Didymodactylos carnosus</name>
    <dbReference type="NCBI Taxonomy" id="1234261"/>
    <lineage>
        <taxon>Eukaryota</taxon>
        <taxon>Metazoa</taxon>
        <taxon>Spiralia</taxon>
        <taxon>Gnathifera</taxon>
        <taxon>Rotifera</taxon>
        <taxon>Eurotatoria</taxon>
        <taxon>Bdelloidea</taxon>
        <taxon>Philodinida</taxon>
        <taxon>Philodinidae</taxon>
        <taxon>Didymodactylos</taxon>
    </lineage>
</organism>
<dbReference type="EMBL" id="CAJOBC010100317">
    <property type="protein sequence ID" value="CAF4466438.1"/>
    <property type="molecule type" value="Genomic_DNA"/>
</dbReference>